<keyword evidence="1" id="KW-0414">Isoprene biosynthesis</keyword>
<dbReference type="InterPro" id="IPR055140">
    <property type="entry name" value="Thiolase_C_2"/>
</dbReference>
<dbReference type="PANTHER" id="PTHR42870">
    <property type="entry name" value="ACETYL-COA C-ACETYLTRANSFERASE"/>
    <property type="match status" value="1"/>
</dbReference>
<dbReference type="PIRSF" id="PIRSF000429">
    <property type="entry name" value="Ac-CoA_Ac_transf"/>
    <property type="match status" value="1"/>
</dbReference>
<dbReference type="NCBIfam" id="NF004720">
    <property type="entry name" value="PRK06064.1"/>
    <property type="match status" value="1"/>
</dbReference>
<gene>
    <name evidence="4" type="ORF">LPQ35_00865</name>
</gene>
<evidence type="ECO:0000313" key="5">
    <source>
        <dbReference type="Proteomes" id="UP001492541"/>
    </source>
</evidence>
<dbReference type="CDD" id="cd00829">
    <property type="entry name" value="SCP-x_thiolase"/>
    <property type="match status" value="1"/>
</dbReference>
<evidence type="ECO:0000259" key="2">
    <source>
        <dbReference type="Pfam" id="PF00108"/>
    </source>
</evidence>
<name>A0ABZ3H5S6_GEOAI</name>
<dbReference type="EMBL" id="CP087714">
    <property type="protein sequence ID" value="XAT64891.1"/>
    <property type="molecule type" value="Genomic_DNA"/>
</dbReference>
<evidence type="ECO:0000313" key="4">
    <source>
        <dbReference type="EMBL" id="XAT64891.1"/>
    </source>
</evidence>
<feature type="domain" description="Thiolase C-terminal" evidence="3">
    <location>
        <begin position="239"/>
        <end position="380"/>
    </location>
</feature>
<dbReference type="InterPro" id="IPR020616">
    <property type="entry name" value="Thiolase_N"/>
</dbReference>
<evidence type="ECO:0000259" key="3">
    <source>
        <dbReference type="Pfam" id="PF22691"/>
    </source>
</evidence>
<dbReference type="PANTHER" id="PTHR42870:SF6">
    <property type="entry name" value="ACETYL-COA C-ACYLTRANSFERASE"/>
    <property type="match status" value="1"/>
</dbReference>
<evidence type="ECO:0000256" key="1">
    <source>
        <dbReference type="ARBA" id="ARBA00023229"/>
    </source>
</evidence>
<dbReference type="SUPFAM" id="SSF53901">
    <property type="entry name" value="Thiolase-like"/>
    <property type="match status" value="2"/>
</dbReference>
<reference evidence="4 5" key="1">
    <citation type="submission" date="2021-11" db="EMBL/GenBank/DDBJ databases">
        <title>Whole genome of Geoglobus acetivorans.</title>
        <authorList>
            <person name="Liu D."/>
        </authorList>
    </citation>
    <scope>NUCLEOTIDE SEQUENCE [LARGE SCALE GENOMIC DNA]</scope>
    <source>
        <strain evidence="4 5">SBH6</strain>
    </source>
</reference>
<sequence>MAVIGAGMSRFGELWNMSFRDIVISAGLEALEDANLEGREIEAMYVGNMSAGRFIAQEHVSALIADYSGLASINIPAIRVEAGDASGGVALKEAYIAVASGIHDIVIAAGVEKVTDVGSSSEIMDSSIDKEWEAFNGATLAGLFAMMARLHMHEYGSSEEDLARISVKNHKNAVNNPKAQFRREITVESVLNSPYVAEPLKVLDSAPISDGAAVLILASEDVARKYTDTPVFLDAVVQSSDYLALQNRRDILEMRAVKTATRKALKLAGCSLDDVGVFELHDSFTIAEMLLYENVGIAERGKGHEAIREGVVELGGSNPVNPSGGLKACGHAVGATGIRQAVEIVYQLRGDAGKRQVDAETGMAVNIGGTGATAVTSVFRR</sequence>
<dbReference type="Pfam" id="PF22691">
    <property type="entry name" value="Thiolase_C_1"/>
    <property type="match status" value="1"/>
</dbReference>
<dbReference type="Pfam" id="PF00108">
    <property type="entry name" value="Thiolase_N"/>
    <property type="match status" value="1"/>
</dbReference>
<dbReference type="Proteomes" id="UP001492541">
    <property type="component" value="Chromosome"/>
</dbReference>
<dbReference type="InterPro" id="IPR016039">
    <property type="entry name" value="Thiolase-like"/>
</dbReference>
<dbReference type="Gene3D" id="3.40.47.10">
    <property type="match status" value="1"/>
</dbReference>
<accession>A0ABZ3H5S6</accession>
<organism evidence="4 5">
    <name type="scientific">Geoglobus acetivorans</name>
    <dbReference type="NCBI Taxonomy" id="565033"/>
    <lineage>
        <taxon>Archaea</taxon>
        <taxon>Methanobacteriati</taxon>
        <taxon>Methanobacteriota</taxon>
        <taxon>Archaeoglobi</taxon>
        <taxon>Archaeoglobales</taxon>
        <taxon>Archaeoglobaceae</taxon>
        <taxon>Geoglobus</taxon>
    </lineage>
</organism>
<proteinExistence type="predicted"/>
<feature type="domain" description="Thiolase N-terminal" evidence="2">
    <location>
        <begin position="2"/>
        <end position="221"/>
    </location>
</feature>
<protein>
    <submittedName>
        <fullName evidence="4">Thiolase domain-containing protein</fullName>
    </submittedName>
</protein>
<dbReference type="InterPro" id="IPR002155">
    <property type="entry name" value="Thiolase"/>
</dbReference>
<keyword evidence="5" id="KW-1185">Reference proteome</keyword>